<dbReference type="InterPro" id="IPR035445">
    <property type="entry name" value="GYF-like_dom_sf"/>
</dbReference>
<sequence>MSKRKFEEFEEDIQRGKQFLADIQGQKPHQHTLDSDESDNEVNEEADPINHMHPDDIEGEEAGDTFVNAEEEIKFTPFNMKEELQEGHFDKDGHYHFKKGEDHLDNWLDDIDWVKVKKDEDYRKKYYTADGEYSSDEEVAVTESKVDHLASYKEILSSMKPNESINATLQRLNKSKIKVSTAQRWKLKKQGIVDESSEMITKITGIVNDILTKTGNMNVYELTYKQIQHKIKEMEDKKDAGSSKAAELDMYDDDFDKKEKDKLTEKSVTFKEPKNQTTGGELEDDENPKLMWEYKLTSDENDKVLGPFTTEQMQIKVENGDFKESVFVRKVGDDRFYSSARIDFDLYL</sequence>
<evidence type="ECO:0000313" key="4">
    <source>
        <dbReference type="Proteomes" id="UP001107558"/>
    </source>
</evidence>
<evidence type="ECO:0000256" key="1">
    <source>
        <dbReference type="SAM" id="MobiDB-lite"/>
    </source>
</evidence>
<organism evidence="3 4">
    <name type="scientific">Polypedilum vanderplanki</name>
    <name type="common">Sleeping chironomid midge</name>
    <dbReference type="NCBI Taxonomy" id="319348"/>
    <lineage>
        <taxon>Eukaryota</taxon>
        <taxon>Metazoa</taxon>
        <taxon>Ecdysozoa</taxon>
        <taxon>Arthropoda</taxon>
        <taxon>Hexapoda</taxon>
        <taxon>Insecta</taxon>
        <taxon>Pterygota</taxon>
        <taxon>Neoptera</taxon>
        <taxon>Endopterygota</taxon>
        <taxon>Diptera</taxon>
        <taxon>Nematocera</taxon>
        <taxon>Chironomoidea</taxon>
        <taxon>Chironomidae</taxon>
        <taxon>Chironominae</taxon>
        <taxon>Polypedilum</taxon>
        <taxon>Polypedilum</taxon>
    </lineage>
</organism>
<dbReference type="Gene3D" id="3.30.1490.40">
    <property type="match status" value="1"/>
</dbReference>
<name>A0A9J6CD70_POLVA</name>
<dbReference type="GO" id="GO:0005682">
    <property type="term" value="C:U5 snRNP"/>
    <property type="evidence" value="ECO:0007669"/>
    <property type="project" value="InterPro"/>
</dbReference>
<dbReference type="Proteomes" id="UP001107558">
    <property type="component" value="Chromosome 1"/>
</dbReference>
<proteinExistence type="predicted"/>
<feature type="region of interest" description="Disordered" evidence="1">
    <location>
        <begin position="17"/>
        <end position="60"/>
    </location>
</feature>
<dbReference type="PANTHER" id="PTHR13138">
    <property type="entry name" value="PROTEIN LIN1"/>
    <property type="match status" value="1"/>
</dbReference>
<evidence type="ECO:0000313" key="3">
    <source>
        <dbReference type="EMBL" id="KAG5679707.1"/>
    </source>
</evidence>
<dbReference type="AlphaFoldDB" id="A0A9J6CD70"/>
<dbReference type="PROSITE" id="PS50829">
    <property type="entry name" value="GYF"/>
    <property type="match status" value="1"/>
</dbReference>
<dbReference type="SUPFAM" id="SSF55277">
    <property type="entry name" value="GYF domain"/>
    <property type="match status" value="1"/>
</dbReference>
<gene>
    <name evidence="3" type="ORF">PVAND_009257</name>
</gene>
<dbReference type="EMBL" id="JADBJN010000001">
    <property type="protein sequence ID" value="KAG5679707.1"/>
    <property type="molecule type" value="Genomic_DNA"/>
</dbReference>
<dbReference type="InterPro" id="IPR039905">
    <property type="entry name" value="CD2BP2/Lin1"/>
</dbReference>
<dbReference type="PANTHER" id="PTHR13138:SF3">
    <property type="entry name" value="CD2 ANTIGEN CYTOPLASMIC TAIL-BINDING PROTEIN 2"/>
    <property type="match status" value="1"/>
</dbReference>
<reference evidence="3" key="1">
    <citation type="submission" date="2021-03" db="EMBL/GenBank/DDBJ databases">
        <title>Chromosome level genome of the anhydrobiotic midge Polypedilum vanderplanki.</title>
        <authorList>
            <person name="Yoshida Y."/>
            <person name="Kikawada T."/>
            <person name="Gusev O."/>
        </authorList>
    </citation>
    <scope>NUCLEOTIDE SEQUENCE</scope>
    <source>
        <strain evidence="3">NIAS01</strain>
        <tissue evidence="3">Whole body or cell culture</tissue>
    </source>
</reference>
<feature type="compositionally biased region" description="Acidic residues" evidence="1">
    <location>
        <begin position="35"/>
        <end position="47"/>
    </location>
</feature>
<accession>A0A9J6CD70</accession>
<feature type="region of interest" description="Disordered" evidence="1">
    <location>
        <begin position="266"/>
        <end position="285"/>
    </location>
</feature>
<dbReference type="InterPro" id="IPR003169">
    <property type="entry name" value="GYF"/>
</dbReference>
<dbReference type="Pfam" id="PF02213">
    <property type="entry name" value="GYF"/>
    <property type="match status" value="1"/>
</dbReference>
<keyword evidence="4" id="KW-1185">Reference proteome</keyword>
<feature type="domain" description="GYF" evidence="2">
    <location>
        <begin position="289"/>
        <end position="345"/>
    </location>
</feature>
<protein>
    <recommendedName>
        <fullName evidence="2">GYF domain-containing protein</fullName>
    </recommendedName>
</protein>
<comment type="caution">
    <text evidence="3">The sequence shown here is derived from an EMBL/GenBank/DDBJ whole genome shotgun (WGS) entry which is preliminary data.</text>
</comment>
<evidence type="ECO:0000259" key="2">
    <source>
        <dbReference type="PROSITE" id="PS50829"/>
    </source>
</evidence>
<dbReference type="OrthoDB" id="331341at2759"/>